<gene>
    <name evidence="5" type="ORF">WKW77_21220</name>
</gene>
<evidence type="ECO:0000256" key="1">
    <source>
        <dbReference type="ARBA" id="ARBA00010990"/>
    </source>
</evidence>
<accession>A0ABU8VJ44</accession>
<dbReference type="EMBL" id="JBBKZU010000009">
    <property type="protein sequence ID" value="MEJ8813621.1"/>
    <property type="molecule type" value="Genomic_DNA"/>
</dbReference>
<dbReference type="SUPFAM" id="SSF56214">
    <property type="entry name" value="4'-phosphopantetheinyl transferase"/>
    <property type="match status" value="2"/>
</dbReference>
<evidence type="ECO:0000313" key="6">
    <source>
        <dbReference type="Proteomes" id="UP001365846"/>
    </source>
</evidence>
<keyword evidence="2 5" id="KW-0808">Transferase</keyword>
<feature type="domain" description="4'-phosphopantetheinyl transferase" evidence="3">
    <location>
        <begin position="112"/>
        <end position="184"/>
    </location>
</feature>
<reference evidence="5 6" key="1">
    <citation type="submission" date="2024-03" db="EMBL/GenBank/DDBJ databases">
        <title>Novel species of the genus Variovorax.</title>
        <authorList>
            <person name="Liu Q."/>
            <person name="Xin Y.-H."/>
        </authorList>
    </citation>
    <scope>NUCLEOTIDE SEQUENCE [LARGE SCALE GENOMIC DNA]</scope>
    <source>
        <strain evidence="5 6">KACC 18899</strain>
    </source>
</reference>
<evidence type="ECO:0000313" key="5">
    <source>
        <dbReference type="EMBL" id="MEJ8813621.1"/>
    </source>
</evidence>
<dbReference type="InterPro" id="IPR037143">
    <property type="entry name" value="4-PPantetheinyl_Trfase_dom_sf"/>
</dbReference>
<dbReference type="InterPro" id="IPR050559">
    <property type="entry name" value="P-Pant_transferase_sf"/>
</dbReference>
<feature type="domain" description="4'-phosphopantetheinyl transferase N-terminal" evidence="4">
    <location>
        <begin position="24"/>
        <end position="104"/>
    </location>
</feature>
<dbReference type="InterPro" id="IPR008278">
    <property type="entry name" value="4-PPantetheinyl_Trfase_dom"/>
</dbReference>
<comment type="caution">
    <text evidence="5">The sequence shown here is derived from an EMBL/GenBank/DDBJ whole genome shotgun (WGS) entry which is preliminary data.</text>
</comment>
<keyword evidence="6" id="KW-1185">Reference proteome</keyword>
<protein>
    <submittedName>
        <fullName evidence="5">4'-phosphopantetheinyl transferase superfamily protein</fullName>
    </submittedName>
</protein>
<name>A0ABU8VJ44_9BURK</name>
<dbReference type="RefSeq" id="WP_340358859.1">
    <property type="nucleotide sequence ID" value="NZ_JBBKZU010000009.1"/>
</dbReference>
<evidence type="ECO:0000256" key="2">
    <source>
        <dbReference type="ARBA" id="ARBA00022679"/>
    </source>
</evidence>
<evidence type="ECO:0000259" key="4">
    <source>
        <dbReference type="Pfam" id="PF22624"/>
    </source>
</evidence>
<dbReference type="Gene3D" id="3.90.470.20">
    <property type="entry name" value="4'-phosphopantetheinyl transferase domain"/>
    <property type="match status" value="2"/>
</dbReference>
<dbReference type="Pfam" id="PF22624">
    <property type="entry name" value="AASDHPPT_N"/>
    <property type="match status" value="1"/>
</dbReference>
<sequence length="236" mass="25402">MSTITPITRRAPEHVWRVDLDAATWGTACLSRDERERAARFVFARDRERFVAAHVALRQVLAAYSGVTASLLQFLPGKAGKPALARPAGLQFNLSHSQSVALIAIADGNAEVGVDVEVLRPMPDAEAMAAAYFTDAEQRALAAVGPELRDRAFFTCWTRKEACLKAVGLGLGVDTRSFEAGVDEGTCETRIPVDGETARVTISSFDGGDGVVCAIARRISNDTGARRPIHESELYA</sequence>
<dbReference type="PANTHER" id="PTHR12215:SF10">
    <property type="entry name" value="L-AMINOADIPATE-SEMIALDEHYDE DEHYDROGENASE-PHOSPHOPANTETHEINYL TRANSFERASE"/>
    <property type="match status" value="1"/>
</dbReference>
<dbReference type="GO" id="GO:0016740">
    <property type="term" value="F:transferase activity"/>
    <property type="evidence" value="ECO:0007669"/>
    <property type="project" value="UniProtKB-KW"/>
</dbReference>
<comment type="similarity">
    <text evidence="1">Belongs to the P-Pant transferase superfamily. Gsp/Sfp/HetI/AcpT family.</text>
</comment>
<dbReference type="Pfam" id="PF01648">
    <property type="entry name" value="ACPS"/>
    <property type="match status" value="1"/>
</dbReference>
<dbReference type="Proteomes" id="UP001365846">
    <property type="component" value="Unassembled WGS sequence"/>
</dbReference>
<organism evidence="5 6">
    <name type="scientific">Variovorax ureilyticus</name>
    <dbReference type="NCBI Taxonomy" id="1836198"/>
    <lineage>
        <taxon>Bacteria</taxon>
        <taxon>Pseudomonadati</taxon>
        <taxon>Pseudomonadota</taxon>
        <taxon>Betaproteobacteria</taxon>
        <taxon>Burkholderiales</taxon>
        <taxon>Comamonadaceae</taxon>
        <taxon>Variovorax</taxon>
    </lineage>
</organism>
<dbReference type="PANTHER" id="PTHR12215">
    <property type="entry name" value="PHOSPHOPANTETHEINE TRANSFERASE"/>
    <property type="match status" value="1"/>
</dbReference>
<evidence type="ECO:0000259" key="3">
    <source>
        <dbReference type="Pfam" id="PF01648"/>
    </source>
</evidence>
<dbReference type="InterPro" id="IPR055066">
    <property type="entry name" value="AASDHPPT_N"/>
</dbReference>
<proteinExistence type="inferred from homology"/>